<evidence type="ECO:0000256" key="1">
    <source>
        <dbReference type="SAM" id="MobiDB-lite"/>
    </source>
</evidence>
<dbReference type="Pfam" id="PF00027">
    <property type="entry name" value="cNMP_binding"/>
    <property type="match status" value="1"/>
</dbReference>
<feature type="region of interest" description="Disordered" evidence="1">
    <location>
        <begin position="377"/>
        <end position="402"/>
    </location>
</feature>
<sequence length="552" mass="63798">MFAFKYQSQEYGYIKNEHESISAGDYYADDFKAPYNRKPTISHMELHTTQRVDRHKSQFEFRREQPTQVALATSLERPEHELQRGPSSASGVDRYQTRDLQHDGAHERFSRMDTKEREDVDFETQAPEHLPLSRPQSPRVIEAACQETTMENFLSACEIFHSQRQRYRAGDTIVPINDPGTDLYFVIQGSCYVYDRGVKIEELGELEFFGELGMFHNIPSPYQYVASVDDCQVHQVTKKVLETFRRERQFAGLLSIFQSSSEQHKLDLARRAIGKNRHCVDLNRDEKYIPRDGYRYAERQQKHSMDLALAECVERQRGFDPWESESLYELWDLQDSQRQILCSRSMRSSSLEEQIEHNTQNDRGAPRLRTVSLNSYDRKRQHRDRNSHMAKHNDRNDGLSSRSEICIQSARNGQRKSARYHARNADLPFQYNHYAIIPSASPMSEEFSKHSRDPTNYMGNTIPRHSTTDHLQSGSGSERGVPKGIGGVDRSRYNLSGPASRPLPYSRAFNEANSDNIDGSQRKSLETIIKTKIAQHRLSYADAIQAEILSIT</sequence>
<evidence type="ECO:0000313" key="3">
    <source>
        <dbReference type="EMBL" id="KNC79947.1"/>
    </source>
</evidence>
<organism evidence="3 4">
    <name type="scientific">Sphaeroforma arctica JP610</name>
    <dbReference type="NCBI Taxonomy" id="667725"/>
    <lineage>
        <taxon>Eukaryota</taxon>
        <taxon>Ichthyosporea</taxon>
        <taxon>Ichthyophonida</taxon>
        <taxon>Sphaeroforma</taxon>
    </lineage>
</organism>
<dbReference type="Gene3D" id="2.60.120.10">
    <property type="entry name" value="Jelly Rolls"/>
    <property type="match status" value="1"/>
</dbReference>
<dbReference type="PROSITE" id="PS50042">
    <property type="entry name" value="CNMP_BINDING_3"/>
    <property type="match status" value="1"/>
</dbReference>
<dbReference type="CDD" id="cd00038">
    <property type="entry name" value="CAP_ED"/>
    <property type="match status" value="1"/>
</dbReference>
<accession>A0A0L0FT06</accession>
<dbReference type="EMBL" id="KQ242218">
    <property type="protein sequence ID" value="KNC79947.1"/>
    <property type="molecule type" value="Genomic_DNA"/>
</dbReference>
<dbReference type="InterPro" id="IPR014710">
    <property type="entry name" value="RmlC-like_jellyroll"/>
</dbReference>
<dbReference type="AlphaFoldDB" id="A0A0L0FT06"/>
<gene>
    <name evidence="3" type="ORF">SARC_07675</name>
</gene>
<evidence type="ECO:0000313" key="4">
    <source>
        <dbReference type="Proteomes" id="UP000054560"/>
    </source>
</evidence>
<dbReference type="InterPro" id="IPR000595">
    <property type="entry name" value="cNMP-bd_dom"/>
</dbReference>
<reference evidence="3 4" key="1">
    <citation type="submission" date="2011-02" db="EMBL/GenBank/DDBJ databases">
        <title>The Genome Sequence of Sphaeroforma arctica JP610.</title>
        <authorList>
            <consortium name="The Broad Institute Genome Sequencing Platform"/>
            <person name="Russ C."/>
            <person name="Cuomo C."/>
            <person name="Young S.K."/>
            <person name="Zeng Q."/>
            <person name="Gargeya S."/>
            <person name="Alvarado L."/>
            <person name="Berlin A."/>
            <person name="Chapman S.B."/>
            <person name="Chen Z."/>
            <person name="Freedman E."/>
            <person name="Gellesch M."/>
            <person name="Goldberg J."/>
            <person name="Griggs A."/>
            <person name="Gujja S."/>
            <person name="Heilman E."/>
            <person name="Heiman D."/>
            <person name="Howarth C."/>
            <person name="Mehta T."/>
            <person name="Neiman D."/>
            <person name="Pearson M."/>
            <person name="Roberts A."/>
            <person name="Saif S."/>
            <person name="Shea T."/>
            <person name="Shenoy N."/>
            <person name="Sisk P."/>
            <person name="Stolte C."/>
            <person name="Sykes S."/>
            <person name="White J."/>
            <person name="Yandava C."/>
            <person name="Burger G."/>
            <person name="Gray M.W."/>
            <person name="Holland P.W.H."/>
            <person name="King N."/>
            <person name="Lang F.B.F."/>
            <person name="Roger A.J."/>
            <person name="Ruiz-Trillo I."/>
            <person name="Haas B."/>
            <person name="Nusbaum C."/>
            <person name="Birren B."/>
        </authorList>
    </citation>
    <scope>NUCLEOTIDE SEQUENCE [LARGE SCALE GENOMIC DNA]</scope>
    <source>
        <strain evidence="3 4">JP610</strain>
    </source>
</reference>
<feature type="compositionally biased region" description="Polar residues" evidence="1">
    <location>
        <begin position="465"/>
        <end position="476"/>
    </location>
</feature>
<feature type="domain" description="Cyclic nucleotide-binding" evidence="2">
    <location>
        <begin position="167"/>
        <end position="244"/>
    </location>
</feature>
<dbReference type="GeneID" id="25908179"/>
<keyword evidence="4" id="KW-1185">Reference proteome</keyword>
<feature type="region of interest" description="Disordered" evidence="1">
    <location>
        <begin position="465"/>
        <end position="518"/>
    </location>
</feature>
<name>A0A0L0FT06_9EUKA</name>
<dbReference type="InterPro" id="IPR018490">
    <property type="entry name" value="cNMP-bd_dom_sf"/>
</dbReference>
<dbReference type="SUPFAM" id="SSF51206">
    <property type="entry name" value="cAMP-binding domain-like"/>
    <property type="match status" value="1"/>
</dbReference>
<evidence type="ECO:0000259" key="2">
    <source>
        <dbReference type="PROSITE" id="PS50042"/>
    </source>
</evidence>
<dbReference type="OrthoDB" id="421226at2759"/>
<protein>
    <recommendedName>
        <fullName evidence="2">Cyclic nucleotide-binding domain-containing protein</fullName>
    </recommendedName>
</protein>
<feature type="compositionally biased region" description="Basic and acidic residues" evidence="1">
    <location>
        <begin position="95"/>
        <end position="118"/>
    </location>
</feature>
<feature type="region of interest" description="Disordered" evidence="1">
    <location>
        <begin position="73"/>
        <end position="118"/>
    </location>
</feature>
<dbReference type="Proteomes" id="UP000054560">
    <property type="component" value="Unassembled WGS sequence"/>
</dbReference>
<dbReference type="SMART" id="SM00100">
    <property type="entry name" value="cNMP"/>
    <property type="match status" value="1"/>
</dbReference>
<feature type="compositionally biased region" description="Basic and acidic residues" evidence="1">
    <location>
        <begin position="384"/>
        <end position="397"/>
    </location>
</feature>
<proteinExistence type="predicted"/>
<dbReference type="RefSeq" id="XP_014153849.1">
    <property type="nucleotide sequence ID" value="XM_014298374.1"/>
</dbReference>